<keyword evidence="2" id="KW-1185">Reference proteome</keyword>
<dbReference type="EMBL" id="SGXC01000001">
    <property type="protein sequence ID" value="RZS86048.1"/>
    <property type="molecule type" value="Genomic_DNA"/>
</dbReference>
<accession>A0A4Q7NM60</accession>
<name>A0A4Q7NM60_9BURK</name>
<dbReference type="RefSeq" id="WP_165404336.1">
    <property type="nucleotide sequence ID" value="NZ_SGXC01000001.1"/>
</dbReference>
<protein>
    <submittedName>
        <fullName evidence="1">Uncharacterized protein</fullName>
    </submittedName>
</protein>
<dbReference type="AlphaFoldDB" id="A0A4Q7NM60"/>
<evidence type="ECO:0000313" key="2">
    <source>
        <dbReference type="Proteomes" id="UP000292445"/>
    </source>
</evidence>
<evidence type="ECO:0000313" key="1">
    <source>
        <dbReference type="EMBL" id="RZS86048.1"/>
    </source>
</evidence>
<proteinExistence type="predicted"/>
<dbReference type="Proteomes" id="UP000292445">
    <property type="component" value="Unassembled WGS sequence"/>
</dbReference>
<sequence length="167" mass="18153">MTRDDILYALAKQVPDMERGFEIHTSYGAIVIPAGPLADCLQAAVRKGLQIQEHAARKLEQMTKCCSQHAERPPTWVPNPLFPTTADHGDFLRALIRPNPQAVQRVVERALANPESYRAQTASLRADIERLALEHGMPDLAASLRALCTGSEQSPAGPVDPQGGAPK</sequence>
<organism evidence="1 2">
    <name type="scientific">Pigmentiphaga kullae</name>
    <dbReference type="NCBI Taxonomy" id="151784"/>
    <lineage>
        <taxon>Bacteria</taxon>
        <taxon>Pseudomonadati</taxon>
        <taxon>Pseudomonadota</taxon>
        <taxon>Betaproteobacteria</taxon>
        <taxon>Burkholderiales</taxon>
        <taxon>Alcaligenaceae</taxon>
        <taxon>Pigmentiphaga</taxon>
    </lineage>
</organism>
<gene>
    <name evidence="1" type="ORF">EV675_2082</name>
</gene>
<reference evidence="1 2" key="1">
    <citation type="submission" date="2019-02" db="EMBL/GenBank/DDBJ databases">
        <title>Genomic Encyclopedia of Type Strains, Phase IV (KMG-IV): sequencing the most valuable type-strain genomes for metagenomic binning, comparative biology and taxonomic classification.</title>
        <authorList>
            <person name="Goeker M."/>
        </authorList>
    </citation>
    <scope>NUCLEOTIDE SEQUENCE [LARGE SCALE GENOMIC DNA]</scope>
    <source>
        <strain evidence="1 2">K24</strain>
    </source>
</reference>
<comment type="caution">
    <text evidence="1">The sequence shown here is derived from an EMBL/GenBank/DDBJ whole genome shotgun (WGS) entry which is preliminary data.</text>
</comment>